<sequence length="42" mass="4791">MDNGKQLNMTSGVPGSMEQYYHRATSDTDGVFRQYRHLKISA</sequence>
<dbReference type="EMBL" id="GBRH01264382">
    <property type="protein sequence ID" value="JAD33513.1"/>
    <property type="molecule type" value="Transcribed_RNA"/>
</dbReference>
<reference evidence="1" key="1">
    <citation type="submission" date="2014-09" db="EMBL/GenBank/DDBJ databases">
        <authorList>
            <person name="Magalhaes I.L.F."/>
            <person name="Oliveira U."/>
            <person name="Santos F.R."/>
            <person name="Vidigal T.H.D.A."/>
            <person name="Brescovit A.D."/>
            <person name="Santos A.J."/>
        </authorList>
    </citation>
    <scope>NUCLEOTIDE SEQUENCE</scope>
    <source>
        <tissue evidence="1">Shoot tissue taken approximately 20 cm above the soil surface</tissue>
    </source>
</reference>
<evidence type="ECO:0000313" key="1">
    <source>
        <dbReference type="EMBL" id="JAD33513.1"/>
    </source>
</evidence>
<dbReference type="AlphaFoldDB" id="A0A0A8Z751"/>
<accession>A0A0A8Z751</accession>
<name>A0A0A8Z751_ARUDO</name>
<protein>
    <submittedName>
        <fullName evidence="1">Uncharacterized protein</fullName>
    </submittedName>
</protein>
<organism evidence="1">
    <name type="scientific">Arundo donax</name>
    <name type="common">Giant reed</name>
    <name type="synonym">Donax arundinaceus</name>
    <dbReference type="NCBI Taxonomy" id="35708"/>
    <lineage>
        <taxon>Eukaryota</taxon>
        <taxon>Viridiplantae</taxon>
        <taxon>Streptophyta</taxon>
        <taxon>Embryophyta</taxon>
        <taxon>Tracheophyta</taxon>
        <taxon>Spermatophyta</taxon>
        <taxon>Magnoliopsida</taxon>
        <taxon>Liliopsida</taxon>
        <taxon>Poales</taxon>
        <taxon>Poaceae</taxon>
        <taxon>PACMAD clade</taxon>
        <taxon>Arundinoideae</taxon>
        <taxon>Arundineae</taxon>
        <taxon>Arundo</taxon>
    </lineage>
</organism>
<proteinExistence type="predicted"/>
<reference evidence="1" key="2">
    <citation type="journal article" date="2015" name="Data Brief">
        <title>Shoot transcriptome of the giant reed, Arundo donax.</title>
        <authorList>
            <person name="Barrero R.A."/>
            <person name="Guerrero F.D."/>
            <person name="Moolhuijzen P."/>
            <person name="Goolsby J.A."/>
            <person name="Tidwell J."/>
            <person name="Bellgard S.E."/>
            <person name="Bellgard M.I."/>
        </authorList>
    </citation>
    <scope>NUCLEOTIDE SEQUENCE</scope>
    <source>
        <tissue evidence="1">Shoot tissue taken approximately 20 cm above the soil surface</tissue>
    </source>
</reference>